<dbReference type="OrthoDB" id="813088at2"/>
<evidence type="ECO:0000313" key="1">
    <source>
        <dbReference type="EMBL" id="PZX52763.1"/>
    </source>
</evidence>
<dbReference type="AlphaFoldDB" id="A0A2W7QW65"/>
<evidence type="ECO:0000313" key="3">
    <source>
        <dbReference type="Proteomes" id="UP000249115"/>
    </source>
</evidence>
<dbReference type="Proteomes" id="UP000249115">
    <property type="component" value="Unassembled WGS sequence"/>
</dbReference>
<dbReference type="EMBL" id="QKZU01000014">
    <property type="protein sequence ID" value="PZX52763.1"/>
    <property type="molecule type" value="Genomic_DNA"/>
</dbReference>
<proteinExistence type="predicted"/>
<dbReference type="Gene3D" id="3.40.50.300">
    <property type="entry name" value="P-loop containing nucleotide triphosphate hydrolases"/>
    <property type="match status" value="1"/>
</dbReference>
<dbReference type="RefSeq" id="WP_086502647.1">
    <property type="nucleotide sequence ID" value="NZ_MSSV01000018.1"/>
</dbReference>
<evidence type="ECO:0000313" key="2">
    <source>
        <dbReference type="EMBL" id="TXD76290.1"/>
    </source>
</evidence>
<protein>
    <submittedName>
        <fullName evidence="1">Uncharacterized protein</fullName>
    </submittedName>
</protein>
<dbReference type="Proteomes" id="UP000321927">
    <property type="component" value="Unassembled WGS sequence"/>
</dbReference>
<dbReference type="EMBL" id="VORV01000013">
    <property type="protein sequence ID" value="TXD76290.1"/>
    <property type="molecule type" value="Genomic_DNA"/>
</dbReference>
<gene>
    <name evidence="2" type="ORF">ESW18_17070</name>
    <name evidence="1" type="ORF">LV84_03373</name>
</gene>
<sequence>MNQNAPSNPEPIEVERIFLDSFISEFQKFIEGIAEQSSTEELYTYLFENGTSLLEVYCNVGETYFLASDNTSVITEVDHYLVHFSYPDRFKSIVLLLRDVLLQLSIAKLRAADGLVSDDTLESHFEKSQTLLNTELEKSLSYFAQERKVLLEKPEILNRKIESVKHFSNPWKTYQVQFETLSDQFIEIDQTHNSLKEAITHYGLIRDMILQLRTDVIKSNGLFESKADECLKELGKTTDLEQLNITIKAFEELTSLGIGLVIRSESTLRHLDYSVDQLPTLDVPINTAGGFLVVRKVDLRKLSEKWLDYEILPYLTDLWDLQEATYSHLLNVAAQIKSGLKVARKAQQIPSLDAEIASLTLVTEQQKKAIQQSHDFITYIENELIDNFKVTQIYLEEEYLKVPFQTNFSRLKSSKQGPLNTYWPKISNLFKNLGKQVKEVQEKTPHQRLEVALEILETRNEKETPDHYHSLFLNKNFIGDLFLVKRKNHEEELLKILSNWKKGQSRSVAILGDPLSGKSTLLEFASHQFKSNEVHYLSPGAEISIEGRKQKMGFDLNEVLNFLKRSVRNSKPILVLDDFHQWRSSECSLLANATALIDFISSSSTKVFILVGMTNSLHLHLNSRMQFALGFTNLLDTNCTGSEEIYRAVMLRHGASHRAIYEKEGVKMNEVQLQKKITWLIKKFDYNIGAVLQAWIFCTDVQEDGSIRFTEKETHLNDFLSITELLILKNCLLFGYCSDLELKNLFTDRYETEYKPAVRKLLNIGVLDRDTNGFLIVKNTVRQDLYSILKYKELLA</sequence>
<reference evidence="1 3" key="1">
    <citation type="submission" date="2018-06" db="EMBL/GenBank/DDBJ databases">
        <title>Genomic Encyclopedia of Archaeal and Bacterial Type Strains, Phase II (KMG-II): from individual species to whole genera.</title>
        <authorList>
            <person name="Goeker M."/>
        </authorList>
    </citation>
    <scope>NUCLEOTIDE SEQUENCE [LARGE SCALE GENOMIC DNA]</scope>
    <source>
        <strain evidence="1 3">DSM 22686</strain>
    </source>
</reference>
<dbReference type="SUPFAM" id="SSF52540">
    <property type="entry name" value="P-loop containing nucleoside triphosphate hydrolases"/>
    <property type="match status" value="1"/>
</dbReference>
<accession>A0A2W7QW65</accession>
<comment type="caution">
    <text evidence="1">The sequence shown here is derived from an EMBL/GenBank/DDBJ whole genome shotgun (WGS) entry which is preliminary data.</text>
</comment>
<reference evidence="2 4" key="2">
    <citation type="submission" date="2019-08" db="EMBL/GenBank/DDBJ databases">
        <title>Genome of Algoriphagus ratkowskyi IC026.</title>
        <authorList>
            <person name="Bowman J.P."/>
        </authorList>
    </citation>
    <scope>NUCLEOTIDE SEQUENCE [LARGE SCALE GENOMIC DNA]</scope>
    <source>
        <strain evidence="2 4">IC026</strain>
    </source>
</reference>
<dbReference type="InterPro" id="IPR027417">
    <property type="entry name" value="P-loop_NTPase"/>
</dbReference>
<organism evidence="1 3">
    <name type="scientific">Algoriphagus ratkowskyi</name>
    <dbReference type="NCBI Taxonomy" id="57028"/>
    <lineage>
        <taxon>Bacteria</taxon>
        <taxon>Pseudomonadati</taxon>
        <taxon>Bacteroidota</taxon>
        <taxon>Cytophagia</taxon>
        <taxon>Cytophagales</taxon>
        <taxon>Cyclobacteriaceae</taxon>
        <taxon>Algoriphagus</taxon>
    </lineage>
</organism>
<evidence type="ECO:0000313" key="4">
    <source>
        <dbReference type="Proteomes" id="UP000321927"/>
    </source>
</evidence>
<name>A0A2W7QW65_9BACT</name>
<keyword evidence="4" id="KW-1185">Reference proteome</keyword>